<dbReference type="Proteomes" id="UP000886339">
    <property type="component" value="Unassembled WGS sequence"/>
</dbReference>
<name>A0A831RYP3_9GAMM</name>
<accession>A0A831RYP3</accession>
<proteinExistence type="predicted"/>
<dbReference type="SMART" id="SM00740">
    <property type="entry name" value="PASTA"/>
    <property type="match status" value="1"/>
</dbReference>
<keyword evidence="1" id="KW-0472">Membrane</keyword>
<sequence>MSHSIVTITAVDEIVTVGSDGAAQHVFTIRNDTGAPIKVGIQVLADAPVEDDWLTVDQPERELGDNAADQVTVSVKTPAGLAAGRYTYRIRVYSVKQPGEAFTEGEKVAFEVKEKAKVTVQEVSPKKCSWCIPAAIVAAVLVLGVAGYFAYDKIFAKKPEEDRIVMKDYGGWQLTSAINDLVKKGLVFDAKNLKTAWKDAKSVSKVIDQTPPPDEKVKPNTPVAFTVGRSKTGHIFSAHQLKALQTQNPQILMQIKRAQPRAIAPETE</sequence>
<keyword evidence="1" id="KW-0812">Transmembrane</keyword>
<feature type="domain" description="PASTA" evidence="2">
    <location>
        <begin position="160"/>
        <end position="229"/>
    </location>
</feature>
<keyword evidence="1" id="KW-1133">Transmembrane helix</keyword>
<dbReference type="PROSITE" id="PS51178">
    <property type="entry name" value="PASTA"/>
    <property type="match status" value="1"/>
</dbReference>
<organism evidence="3">
    <name type="scientific">Thiolapillus brandeum</name>
    <dbReference type="NCBI Taxonomy" id="1076588"/>
    <lineage>
        <taxon>Bacteria</taxon>
        <taxon>Pseudomonadati</taxon>
        <taxon>Pseudomonadota</taxon>
        <taxon>Gammaproteobacteria</taxon>
        <taxon>Chromatiales</taxon>
        <taxon>Sedimenticolaceae</taxon>
        <taxon>Thiolapillus</taxon>
    </lineage>
</organism>
<dbReference type="Pfam" id="PF03793">
    <property type="entry name" value="PASTA"/>
    <property type="match status" value="1"/>
</dbReference>
<reference evidence="3" key="1">
    <citation type="journal article" date="2020" name="mSystems">
        <title>Genome- and Community-Level Interaction Insights into Carbon Utilization and Element Cycling Functions of Hydrothermarchaeota in Hydrothermal Sediment.</title>
        <authorList>
            <person name="Zhou Z."/>
            <person name="Liu Y."/>
            <person name="Xu W."/>
            <person name="Pan J."/>
            <person name="Luo Z.H."/>
            <person name="Li M."/>
        </authorList>
    </citation>
    <scope>NUCLEOTIDE SEQUENCE [LARGE SCALE GENOMIC DNA]</scope>
    <source>
        <strain evidence="3">HyVt-458</strain>
    </source>
</reference>
<dbReference type="InterPro" id="IPR005543">
    <property type="entry name" value="PASTA_dom"/>
</dbReference>
<dbReference type="EMBL" id="DRLF01000251">
    <property type="protein sequence ID" value="HEC06608.1"/>
    <property type="molecule type" value="Genomic_DNA"/>
</dbReference>
<evidence type="ECO:0000259" key="2">
    <source>
        <dbReference type="PROSITE" id="PS51178"/>
    </source>
</evidence>
<evidence type="ECO:0000256" key="1">
    <source>
        <dbReference type="SAM" id="Phobius"/>
    </source>
</evidence>
<dbReference type="AlphaFoldDB" id="A0A831RYP3"/>
<comment type="caution">
    <text evidence="3">The sequence shown here is derived from an EMBL/GenBank/DDBJ whole genome shotgun (WGS) entry which is preliminary data.</text>
</comment>
<dbReference type="CDD" id="cd06577">
    <property type="entry name" value="PASTA_pknB"/>
    <property type="match status" value="1"/>
</dbReference>
<dbReference type="Gene3D" id="3.30.10.20">
    <property type="match status" value="1"/>
</dbReference>
<protein>
    <submittedName>
        <fullName evidence="3">PASTA domain-containing protein</fullName>
    </submittedName>
</protein>
<gene>
    <name evidence="3" type="ORF">ENJ12_07140</name>
</gene>
<feature type="transmembrane region" description="Helical" evidence="1">
    <location>
        <begin position="132"/>
        <end position="151"/>
    </location>
</feature>
<evidence type="ECO:0000313" key="3">
    <source>
        <dbReference type="EMBL" id="HEC06608.1"/>
    </source>
</evidence>